<keyword evidence="1" id="KW-0472">Membrane</keyword>
<evidence type="ECO:0000256" key="1">
    <source>
        <dbReference type="SAM" id="Phobius"/>
    </source>
</evidence>
<dbReference type="AlphaFoldDB" id="A0A845G332"/>
<dbReference type="SUPFAM" id="SSF54523">
    <property type="entry name" value="Pili subunits"/>
    <property type="match status" value="1"/>
</dbReference>
<feature type="transmembrane region" description="Helical" evidence="1">
    <location>
        <begin position="125"/>
        <end position="148"/>
    </location>
</feature>
<keyword evidence="1" id="KW-0812">Transmembrane</keyword>
<dbReference type="Proteomes" id="UP000470302">
    <property type="component" value="Unassembled WGS sequence"/>
</dbReference>
<protein>
    <submittedName>
        <fullName evidence="3">Zinc-ribbon domain-containing protein</fullName>
    </submittedName>
</protein>
<proteinExistence type="predicted"/>
<keyword evidence="1" id="KW-1133">Transmembrane helix</keyword>
<feature type="domain" description="Zinc-ribbon" evidence="2">
    <location>
        <begin position="2"/>
        <end position="23"/>
    </location>
</feature>
<accession>A0A845G332</accession>
<name>A0A845G332_9BURK</name>
<comment type="caution">
    <text evidence="3">The sequence shown here is derived from an EMBL/GenBank/DDBJ whole genome shotgun (WGS) entry which is preliminary data.</text>
</comment>
<organism evidence="3 4">
    <name type="scientific">Duganella vulcania</name>
    <dbReference type="NCBI Taxonomy" id="2692166"/>
    <lineage>
        <taxon>Bacteria</taxon>
        <taxon>Pseudomonadati</taxon>
        <taxon>Pseudomonadota</taxon>
        <taxon>Betaproteobacteria</taxon>
        <taxon>Burkholderiales</taxon>
        <taxon>Oxalobacteraceae</taxon>
        <taxon>Telluria group</taxon>
        <taxon>Duganella</taxon>
    </lineage>
</organism>
<feature type="transmembrane region" description="Helical" evidence="1">
    <location>
        <begin position="77"/>
        <end position="97"/>
    </location>
</feature>
<evidence type="ECO:0000313" key="4">
    <source>
        <dbReference type="Proteomes" id="UP000470302"/>
    </source>
</evidence>
<dbReference type="EMBL" id="WWCW01000062">
    <property type="protein sequence ID" value="MYM89063.1"/>
    <property type="molecule type" value="Genomic_DNA"/>
</dbReference>
<reference evidence="3 4" key="1">
    <citation type="submission" date="2020-01" db="EMBL/GenBank/DDBJ databases">
        <title>Novel species isolated from a subtropical stream in China.</title>
        <authorList>
            <person name="Lu H."/>
        </authorList>
    </citation>
    <scope>NUCLEOTIDE SEQUENCE [LARGE SCALE GENOMIC DNA]</scope>
    <source>
        <strain evidence="3 4">FT82W</strain>
    </source>
</reference>
<evidence type="ECO:0000313" key="3">
    <source>
        <dbReference type="EMBL" id="MYM89063.1"/>
    </source>
</evidence>
<dbReference type="InterPro" id="IPR045584">
    <property type="entry name" value="Pilin-like"/>
</dbReference>
<gene>
    <name evidence="3" type="ORF">GTP91_18030</name>
</gene>
<evidence type="ECO:0000259" key="2">
    <source>
        <dbReference type="Pfam" id="PF13240"/>
    </source>
</evidence>
<sequence length="335" mass="35735">MFCSECGTKNQDDAVFCTACGKPMKTETASPAKLEPAQAYAPSAANPLPVALPDGVKGWSWGAFLLNWIWAIGNRTWIGLLAIIPYVGIVVAFWLGFKGREMAWKNGQWESIEHFNRVQKKWSRWGVGLTLGAMLVGILAAIFIPAYADYKHKADEQKISGEIAAAISAPPNPPLSEQSPAGAAASGTFDSNVDTLPSTINTLAGPLTRTALSDGRMVMTINGAPVFNGEDAQWQKPVYMFKQSDNKQLILMASSGGRGTSCEALFFFLIVQQSGVTATPEFGSCATQGSYSQDGGKIAITIPKMGGHTVVNFDGTTLLEDGSPVNFTADNDPSK</sequence>
<dbReference type="InterPro" id="IPR026870">
    <property type="entry name" value="Zinc_ribbon_dom"/>
</dbReference>
<dbReference type="Pfam" id="PF13240">
    <property type="entry name" value="Zn_Ribbon_1"/>
    <property type="match status" value="1"/>
</dbReference>